<dbReference type="Proteomes" id="UP000001514">
    <property type="component" value="Unassembled WGS sequence"/>
</dbReference>
<dbReference type="InParanoid" id="D8RQ42"/>
<keyword evidence="1" id="KW-0732">Signal</keyword>
<reference evidence="2 3" key="1">
    <citation type="journal article" date="2011" name="Science">
        <title>The Selaginella genome identifies genetic changes associated with the evolution of vascular plants.</title>
        <authorList>
            <person name="Banks J.A."/>
            <person name="Nishiyama T."/>
            <person name="Hasebe M."/>
            <person name="Bowman J.L."/>
            <person name="Gribskov M."/>
            <person name="dePamphilis C."/>
            <person name="Albert V.A."/>
            <person name="Aono N."/>
            <person name="Aoyama T."/>
            <person name="Ambrose B.A."/>
            <person name="Ashton N.W."/>
            <person name="Axtell M.J."/>
            <person name="Barker E."/>
            <person name="Barker M.S."/>
            <person name="Bennetzen J.L."/>
            <person name="Bonawitz N.D."/>
            <person name="Chapple C."/>
            <person name="Cheng C."/>
            <person name="Correa L.G."/>
            <person name="Dacre M."/>
            <person name="DeBarry J."/>
            <person name="Dreyer I."/>
            <person name="Elias M."/>
            <person name="Engstrom E.M."/>
            <person name="Estelle M."/>
            <person name="Feng L."/>
            <person name="Finet C."/>
            <person name="Floyd S.K."/>
            <person name="Frommer W.B."/>
            <person name="Fujita T."/>
            <person name="Gramzow L."/>
            <person name="Gutensohn M."/>
            <person name="Harholt J."/>
            <person name="Hattori M."/>
            <person name="Heyl A."/>
            <person name="Hirai T."/>
            <person name="Hiwatashi Y."/>
            <person name="Ishikawa M."/>
            <person name="Iwata M."/>
            <person name="Karol K.G."/>
            <person name="Koehler B."/>
            <person name="Kolukisaoglu U."/>
            <person name="Kubo M."/>
            <person name="Kurata T."/>
            <person name="Lalonde S."/>
            <person name="Li K."/>
            <person name="Li Y."/>
            <person name="Litt A."/>
            <person name="Lyons E."/>
            <person name="Manning G."/>
            <person name="Maruyama T."/>
            <person name="Michael T.P."/>
            <person name="Mikami K."/>
            <person name="Miyazaki S."/>
            <person name="Morinaga S."/>
            <person name="Murata T."/>
            <person name="Mueller-Roeber B."/>
            <person name="Nelson D.R."/>
            <person name="Obara M."/>
            <person name="Oguri Y."/>
            <person name="Olmstead R.G."/>
            <person name="Onodera N."/>
            <person name="Petersen B.L."/>
            <person name="Pils B."/>
            <person name="Prigge M."/>
            <person name="Rensing S.A."/>
            <person name="Riano-Pachon D.M."/>
            <person name="Roberts A.W."/>
            <person name="Sato Y."/>
            <person name="Scheller H.V."/>
            <person name="Schulz B."/>
            <person name="Schulz C."/>
            <person name="Shakirov E.V."/>
            <person name="Shibagaki N."/>
            <person name="Shinohara N."/>
            <person name="Shippen D.E."/>
            <person name="Soerensen I."/>
            <person name="Sotooka R."/>
            <person name="Sugimoto N."/>
            <person name="Sugita M."/>
            <person name="Sumikawa N."/>
            <person name="Tanurdzic M."/>
            <person name="Theissen G."/>
            <person name="Ulvskov P."/>
            <person name="Wakazuki S."/>
            <person name="Weng J.K."/>
            <person name="Willats W.W."/>
            <person name="Wipf D."/>
            <person name="Wolf P.G."/>
            <person name="Yang L."/>
            <person name="Zimmer A.D."/>
            <person name="Zhu Q."/>
            <person name="Mitros T."/>
            <person name="Hellsten U."/>
            <person name="Loque D."/>
            <person name="Otillar R."/>
            <person name="Salamov A."/>
            <person name="Schmutz J."/>
            <person name="Shapiro H."/>
            <person name="Lindquist E."/>
            <person name="Lucas S."/>
            <person name="Rokhsar D."/>
            <person name="Grigoriev I.V."/>
        </authorList>
    </citation>
    <scope>NUCLEOTIDE SEQUENCE [LARGE SCALE GENOMIC DNA]</scope>
</reference>
<dbReference type="OMA" id="QCTAIFR"/>
<keyword evidence="3" id="KW-1185">Reference proteome</keyword>
<dbReference type="Pfam" id="PF15474">
    <property type="entry name" value="MU117"/>
    <property type="match status" value="1"/>
</dbReference>
<sequence length="134" mass="14415">MESSLKLFSLLAILLVIFLGSSSCAKNDNCNGSGFCGSRVNQADCRRAISRYTDGTIYNGFTSRVSGQCTAIFRCDGNYPSVSGAVLKQQFLHVYDNQPCRLCGSHAFDGGNCEATLNYCANCRDSGNPNAVEN</sequence>
<protein>
    <submittedName>
        <fullName evidence="2">Uncharacterized protein</fullName>
    </submittedName>
</protein>
<dbReference type="Gramene" id="EFJ25590">
    <property type="protein sequence ID" value="EFJ25590"/>
    <property type="gene ID" value="SELMODRAFT_413754"/>
</dbReference>
<dbReference type="KEGG" id="smo:SELMODRAFT_413754"/>
<dbReference type="HOGENOM" id="CLU_1899810_0_0_1"/>
<dbReference type="InterPro" id="IPR029167">
    <property type="entry name" value="Mug117"/>
</dbReference>
<dbReference type="eggNOG" id="ENOG502SDD3">
    <property type="taxonomic scope" value="Eukaryota"/>
</dbReference>
<dbReference type="AlphaFoldDB" id="D8RQ42"/>
<evidence type="ECO:0000313" key="3">
    <source>
        <dbReference type="Proteomes" id="UP000001514"/>
    </source>
</evidence>
<organism evidence="3">
    <name type="scientific">Selaginella moellendorffii</name>
    <name type="common">Spikemoss</name>
    <dbReference type="NCBI Taxonomy" id="88036"/>
    <lineage>
        <taxon>Eukaryota</taxon>
        <taxon>Viridiplantae</taxon>
        <taxon>Streptophyta</taxon>
        <taxon>Embryophyta</taxon>
        <taxon>Tracheophyta</taxon>
        <taxon>Lycopodiopsida</taxon>
        <taxon>Selaginellales</taxon>
        <taxon>Selaginellaceae</taxon>
        <taxon>Selaginella</taxon>
    </lineage>
</organism>
<gene>
    <name evidence="2" type="ORF">SELMODRAFT_413754</name>
</gene>
<dbReference type="EMBL" id="GL377586">
    <property type="protein sequence ID" value="EFJ25590.1"/>
    <property type="molecule type" value="Genomic_DNA"/>
</dbReference>
<evidence type="ECO:0000256" key="1">
    <source>
        <dbReference type="SAM" id="SignalP"/>
    </source>
</evidence>
<proteinExistence type="predicted"/>
<feature type="chain" id="PRO_5003122012" evidence="1">
    <location>
        <begin position="25"/>
        <end position="134"/>
    </location>
</feature>
<feature type="signal peptide" evidence="1">
    <location>
        <begin position="1"/>
        <end position="24"/>
    </location>
</feature>
<accession>D8RQ42</accession>
<dbReference type="PROSITE" id="PS51257">
    <property type="entry name" value="PROKAR_LIPOPROTEIN"/>
    <property type="match status" value="1"/>
</dbReference>
<evidence type="ECO:0000313" key="2">
    <source>
        <dbReference type="EMBL" id="EFJ25590.1"/>
    </source>
</evidence>
<name>D8RQ42_SELML</name>